<dbReference type="Proteomes" id="UP001629214">
    <property type="component" value="Unassembled WGS sequence"/>
</dbReference>
<comment type="caution">
    <text evidence="1">The sequence shown here is derived from an EMBL/GenBank/DDBJ whole genome shotgun (WGS) entry which is preliminary data.</text>
</comment>
<dbReference type="PANTHER" id="PTHR34290">
    <property type="entry name" value="SI:CH73-390P7.2"/>
    <property type="match status" value="1"/>
</dbReference>
<reference evidence="1 2" key="1">
    <citation type="journal article" date="2024" name="Chem. Sci.">
        <title>Discovery of megapolipeptins by genome mining of a Burkholderiales bacteria collection.</title>
        <authorList>
            <person name="Paulo B.S."/>
            <person name="Recchia M.J.J."/>
            <person name="Lee S."/>
            <person name="Fergusson C.H."/>
            <person name="Romanowski S.B."/>
            <person name="Hernandez A."/>
            <person name="Krull N."/>
            <person name="Liu D.Y."/>
            <person name="Cavanagh H."/>
            <person name="Bos A."/>
            <person name="Gray C.A."/>
            <person name="Murphy B.T."/>
            <person name="Linington R.G."/>
            <person name="Eustaquio A.S."/>
        </authorList>
    </citation>
    <scope>NUCLEOTIDE SEQUENCE [LARGE SCALE GENOMIC DNA]</scope>
    <source>
        <strain evidence="1 2">RL21-008-BIB-B</strain>
    </source>
</reference>
<dbReference type="InterPro" id="IPR007263">
    <property type="entry name" value="DCC1-like"/>
</dbReference>
<evidence type="ECO:0000313" key="2">
    <source>
        <dbReference type="Proteomes" id="UP001629214"/>
    </source>
</evidence>
<dbReference type="PANTHER" id="PTHR34290:SF2">
    <property type="entry name" value="OS04G0668800 PROTEIN"/>
    <property type="match status" value="1"/>
</dbReference>
<dbReference type="RefSeq" id="WP_408169046.1">
    <property type="nucleotide sequence ID" value="NZ_JAQQFR010000010.1"/>
</dbReference>
<proteinExistence type="predicted"/>
<name>A0ABW8ZC59_9BURK</name>
<accession>A0ABW8ZC59</accession>
<sequence>MEDRITGQGCKPTQVMFDGACPLCRSEIGLYRRLQTKAEIHWIDVSSDDFQPPVGMTKEQLLQRFHLVSPDGQILSGAEAFVFVWDRLPGWRRLSPFFRLPGMMFLLERLYRSFLIVRPALQKVVRFFAAKRVGPSSAAD</sequence>
<keyword evidence="2" id="KW-1185">Reference proteome</keyword>
<dbReference type="Pfam" id="PF04134">
    <property type="entry name" value="DCC1-like"/>
    <property type="match status" value="1"/>
</dbReference>
<dbReference type="EMBL" id="JAQQFR010000010">
    <property type="protein sequence ID" value="MFL9879963.1"/>
    <property type="molecule type" value="Genomic_DNA"/>
</dbReference>
<evidence type="ECO:0000313" key="1">
    <source>
        <dbReference type="EMBL" id="MFL9879963.1"/>
    </source>
</evidence>
<dbReference type="InterPro" id="IPR044691">
    <property type="entry name" value="DCC1_Trx"/>
</dbReference>
<gene>
    <name evidence="1" type="ORF">PQR63_16300</name>
</gene>
<protein>
    <submittedName>
        <fullName evidence="1">DUF393 domain-containing protein</fullName>
    </submittedName>
</protein>
<organism evidence="1 2">
    <name type="scientific">Herbaspirillum rhizosphaerae</name>
    <dbReference type="NCBI Taxonomy" id="346179"/>
    <lineage>
        <taxon>Bacteria</taxon>
        <taxon>Pseudomonadati</taxon>
        <taxon>Pseudomonadota</taxon>
        <taxon>Betaproteobacteria</taxon>
        <taxon>Burkholderiales</taxon>
        <taxon>Oxalobacteraceae</taxon>
        <taxon>Herbaspirillum</taxon>
    </lineage>
</organism>